<keyword evidence="1" id="KW-1133">Transmembrane helix</keyword>
<sequence length="72" mass="8339">MQPLIIVMGVFLIVVGAVSIRFPHRMRNYVSSREWQEHPERAERKQELYARAVGVFLMCGLGFMLIFMGLVL</sequence>
<evidence type="ECO:0000313" key="3">
    <source>
        <dbReference type="EMBL" id="QLG60339.1"/>
    </source>
</evidence>
<dbReference type="KEGG" id="halu:HUG12_00630"/>
<keyword evidence="1" id="KW-0812">Transmembrane</keyword>
<keyword evidence="4" id="KW-1185">Reference proteome</keyword>
<dbReference type="GeneID" id="56035919"/>
<dbReference type="AlphaFoldDB" id="A0A7D5Q911"/>
<dbReference type="Pfam" id="PF19701">
    <property type="entry name" value="DUF6199"/>
    <property type="match status" value="1"/>
</dbReference>
<feature type="domain" description="DUF6199" evidence="2">
    <location>
        <begin position="8"/>
        <end position="67"/>
    </location>
</feature>
<keyword evidence="1" id="KW-0472">Membrane</keyword>
<evidence type="ECO:0000259" key="2">
    <source>
        <dbReference type="Pfam" id="PF19701"/>
    </source>
</evidence>
<protein>
    <recommendedName>
        <fullName evidence="2">DUF6199 domain-containing protein</fullName>
    </recommendedName>
</protein>
<evidence type="ECO:0000256" key="1">
    <source>
        <dbReference type="SAM" id="Phobius"/>
    </source>
</evidence>
<feature type="transmembrane region" description="Helical" evidence="1">
    <location>
        <begin position="48"/>
        <end position="71"/>
    </location>
</feature>
<evidence type="ECO:0000313" key="4">
    <source>
        <dbReference type="Proteomes" id="UP000509626"/>
    </source>
</evidence>
<organism evidence="3 4">
    <name type="scientific">Halorarum salinum</name>
    <dbReference type="NCBI Taxonomy" id="2743089"/>
    <lineage>
        <taxon>Archaea</taxon>
        <taxon>Methanobacteriati</taxon>
        <taxon>Methanobacteriota</taxon>
        <taxon>Stenosarchaea group</taxon>
        <taxon>Halobacteria</taxon>
        <taxon>Halobacteriales</taxon>
        <taxon>Haloferacaceae</taxon>
        <taxon>Halorarum</taxon>
    </lineage>
</organism>
<proteinExistence type="predicted"/>
<feature type="transmembrane region" description="Helical" evidence="1">
    <location>
        <begin position="6"/>
        <end position="23"/>
    </location>
</feature>
<reference evidence="3 4" key="1">
    <citation type="submission" date="2020-06" db="EMBL/GenBank/DDBJ databases">
        <title>NJ-3-1, isolated from saline soil.</title>
        <authorList>
            <person name="Cui H.L."/>
            <person name="Shi X."/>
        </authorList>
    </citation>
    <scope>NUCLEOTIDE SEQUENCE [LARGE SCALE GENOMIC DNA]</scope>
    <source>
        <strain evidence="3 4">NJ-3-1</strain>
    </source>
</reference>
<gene>
    <name evidence="3" type="ORF">HUG12_00630</name>
</gene>
<dbReference type="Proteomes" id="UP000509626">
    <property type="component" value="Chromosome"/>
</dbReference>
<name>A0A7D5Q911_9EURY</name>
<dbReference type="RefSeq" id="WP_179266925.1">
    <property type="nucleotide sequence ID" value="NZ_CP058579.1"/>
</dbReference>
<dbReference type="EMBL" id="CP058579">
    <property type="protein sequence ID" value="QLG60339.1"/>
    <property type="molecule type" value="Genomic_DNA"/>
</dbReference>
<dbReference type="InterPro" id="IPR045679">
    <property type="entry name" value="DUF6199"/>
</dbReference>
<accession>A0A7D5Q911</accession>